<protein>
    <submittedName>
        <fullName evidence="1">NETI motif-containing protein</fullName>
    </submittedName>
</protein>
<accession>A0ABW2ELQ9</accession>
<evidence type="ECO:0000313" key="1">
    <source>
        <dbReference type="EMBL" id="MFC7063258.1"/>
    </source>
</evidence>
<dbReference type="InterPro" id="IPR025930">
    <property type="entry name" value="NETI"/>
</dbReference>
<dbReference type="Proteomes" id="UP001596410">
    <property type="component" value="Unassembled WGS sequence"/>
</dbReference>
<name>A0ABW2ELQ9_9BACI</name>
<keyword evidence="2" id="KW-1185">Reference proteome</keyword>
<dbReference type="RefSeq" id="WP_204711770.1">
    <property type="nucleotide sequence ID" value="NZ_JBHSZV010000041.1"/>
</dbReference>
<dbReference type="Pfam" id="PF14044">
    <property type="entry name" value="NETI"/>
    <property type="match status" value="1"/>
</dbReference>
<dbReference type="EMBL" id="JBHSZV010000041">
    <property type="protein sequence ID" value="MFC7063258.1"/>
    <property type="molecule type" value="Genomic_DNA"/>
</dbReference>
<proteinExistence type="predicted"/>
<gene>
    <name evidence="1" type="ORF">ACFQIC_15695</name>
</gene>
<evidence type="ECO:0000313" key="2">
    <source>
        <dbReference type="Proteomes" id="UP001596410"/>
    </source>
</evidence>
<organism evidence="1 2">
    <name type="scientific">Halobacillus seohaensis</name>
    <dbReference type="NCBI Taxonomy" id="447421"/>
    <lineage>
        <taxon>Bacteria</taxon>
        <taxon>Bacillati</taxon>
        <taxon>Bacillota</taxon>
        <taxon>Bacilli</taxon>
        <taxon>Bacillales</taxon>
        <taxon>Bacillaceae</taxon>
        <taxon>Halobacillus</taxon>
    </lineage>
</organism>
<sequence>MAKKNVKKRYEVGEKETIDECLDRIKKDGYTPIRRAEEPIFREVVQNGEKTVEPVGRTIIFQATKQ</sequence>
<comment type="caution">
    <text evidence="1">The sequence shown here is derived from an EMBL/GenBank/DDBJ whole genome shotgun (WGS) entry which is preliminary data.</text>
</comment>
<reference evidence="2" key="1">
    <citation type="journal article" date="2019" name="Int. J. Syst. Evol. Microbiol.">
        <title>The Global Catalogue of Microorganisms (GCM) 10K type strain sequencing project: providing services to taxonomists for standard genome sequencing and annotation.</title>
        <authorList>
            <consortium name="The Broad Institute Genomics Platform"/>
            <consortium name="The Broad Institute Genome Sequencing Center for Infectious Disease"/>
            <person name="Wu L."/>
            <person name="Ma J."/>
        </authorList>
    </citation>
    <scope>NUCLEOTIDE SEQUENCE [LARGE SCALE GENOMIC DNA]</scope>
    <source>
        <strain evidence="2">CGMCC 4.1621</strain>
    </source>
</reference>